<evidence type="ECO:0000313" key="2">
    <source>
        <dbReference type="Proteomes" id="UP000176988"/>
    </source>
</evidence>
<dbReference type="AlphaFoldDB" id="A0A1F7WDY1"/>
<evidence type="ECO:0000313" key="1">
    <source>
        <dbReference type="EMBL" id="OGM01016.1"/>
    </source>
</evidence>
<sequence>MKISQYLDEYSSGERVKLHYVFDEVRELLIEVIRFNPDGVNEEFEDVLFFVQLWLFWRFGIDGETWRLTKHSVEKFMTRRPIWRRLYREVGLPETISNFCGNCNKVEKVIKQLSLFGIDRKMAIAAHRKIILGDRS</sequence>
<dbReference type="STRING" id="1802424.A2480_03260"/>
<dbReference type="EMBL" id="MGFG01000020">
    <property type="protein sequence ID" value="OGM01016.1"/>
    <property type="molecule type" value="Genomic_DNA"/>
</dbReference>
<dbReference type="Proteomes" id="UP000176988">
    <property type="component" value="Unassembled WGS sequence"/>
</dbReference>
<comment type="caution">
    <text evidence="1">The sequence shown here is derived from an EMBL/GenBank/DDBJ whole genome shotgun (WGS) entry which is preliminary data.</text>
</comment>
<proteinExistence type="predicted"/>
<accession>A0A1F7WDY1</accession>
<protein>
    <submittedName>
        <fullName evidence="1">Uncharacterized protein</fullName>
    </submittedName>
</protein>
<organism evidence="1 2">
    <name type="scientific">Candidatus Uhrbacteria bacterium RIFOXYC2_FULL_47_19</name>
    <dbReference type="NCBI Taxonomy" id="1802424"/>
    <lineage>
        <taxon>Bacteria</taxon>
        <taxon>Candidatus Uhriibacteriota</taxon>
    </lineage>
</organism>
<gene>
    <name evidence="1" type="ORF">A2480_03260</name>
</gene>
<name>A0A1F7WDY1_9BACT</name>
<reference evidence="1 2" key="1">
    <citation type="journal article" date="2016" name="Nat. Commun.">
        <title>Thousands of microbial genomes shed light on interconnected biogeochemical processes in an aquifer system.</title>
        <authorList>
            <person name="Anantharaman K."/>
            <person name="Brown C.T."/>
            <person name="Hug L.A."/>
            <person name="Sharon I."/>
            <person name="Castelle C.J."/>
            <person name="Probst A.J."/>
            <person name="Thomas B.C."/>
            <person name="Singh A."/>
            <person name="Wilkins M.J."/>
            <person name="Karaoz U."/>
            <person name="Brodie E.L."/>
            <person name="Williams K.H."/>
            <person name="Hubbard S.S."/>
            <person name="Banfield J.F."/>
        </authorList>
    </citation>
    <scope>NUCLEOTIDE SEQUENCE [LARGE SCALE GENOMIC DNA]</scope>
</reference>